<dbReference type="Gene3D" id="1.10.630.10">
    <property type="entry name" value="Cytochrome P450"/>
    <property type="match status" value="1"/>
</dbReference>
<keyword evidence="8 9" id="KW-0408">Iron</keyword>
<accession>A0A7N0V0G0</accession>
<evidence type="ECO:0000256" key="10">
    <source>
        <dbReference type="RuleBase" id="RU000461"/>
    </source>
</evidence>
<comment type="similarity">
    <text evidence="3 10">Belongs to the cytochrome P450 family.</text>
</comment>
<dbReference type="GO" id="GO:0020037">
    <property type="term" value="F:heme binding"/>
    <property type="evidence" value="ECO:0007669"/>
    <property type="project" value="InterPro"/>
</dbReference>
<feature type="binding site" description="axial binding residue" evidence="9">
    <location>
        <position position="378"/>
    </location>
    <ligand>
        <name>heme</name>
        <dbReference type="ChEBI" id="CHEBI:30413"/>
    </ligand>
    <ligandPart>
        <name>Fe</name>
        <dbReference type="ChEBI" id="CHEBI:18248"/>
    </ligandPart>
</feature>
<evidence type="ECO:0000256" key="3">
    <source>
        <dbReference type="ARBA" id="ARBA00010617"/>
    </source>
</evidence>
<keyword evidence="9 10" id="KW-0349">Heme</keyword>
<organism evidence="11 12">
    <name type="scientific">Kalanchoe fedtschenkoi</name>
    <name type="common">Lavender scallops</name>
    <name type="synonym">South American air plant</name>
    <dbReference type="NCBI Taxonomy" id="63787"/>
    <lineage>
        <taxon>Eukaryota</taxon>
        <taxon>Viridiplantae</taxon>
        <taxon>Streptophyta</taxon>
        <taxon>Embryophyta</taxon>
        <taxon>Tracheophyta</taxon>
        <taxon>Spermatophyta</taxon>
        <taxon>Magnoliopsida</taxon>
        <taxon>eudicotyledons</taxon>
        <taxon>Gunneridae</taxon>
        <taxon>Pentapetalae</taxon>
        <taxon>Saxifragales</taxon>
        <taxon>Crassulaceae</taxon>
        <taxon>Kalanchoe</taxon>
    </lineage>
</organism>
<keyword evidence="7 10" id="KW-0560">Oxidoreductase</keyword>
<dbReference type="SUPFAM" id="SSF48264">
    <property type="entry name" value="Cytochrome P450"/>
    <property type="match status" value="1"/>
</dbReference>
<dbReference type="Pfam" id="PF00067">
    <property type="entry name" value="p450"/>
    <property type="match status" value="1"/>
</dbReference>
<keyword evidence="4" id="KW-0812">Transmembrane</keyword>
<evidence type="ECO:0000313" key="12">
    <source>
        <dbReference type="Proteomes" id="UP000594263"/>
    </source>
</evidence>
<evidence type="ECO:0000256" key="7">
    <source>
        <dbReference type="ARBA" id="ARBA00023002"/>
    </source>
</evidence>
<keyword evidence="6" id="KW-0472">Membrane</keyword>
<dbReference type="PROSITE" id="PS00086">
    <property type="entry name" value="CYTOCHROME_P450"/>
    <property type="match status" value="1"/>
</dbReference>
<dbReference type="Proteomes" id="UP000594263">
    <property type="component" value="Unplaced"/>
</dbReference>
<dbReference type="InterPro" id="IPR017972">
    <property type="entry name" value="Cyt_P450_CS"/>
</dbReference>
<dbReference type="AlphaFoldDB" id="A0A7N0V0G0"/>
<evidence type="ECO:0000256" key="8">
    <source>
        <dbReference type="ARBA" id="ARBA00023004"/>
    </source>
</evidence>
<dbReference type="GO" id="GO:0005506">
    <property type="term" value="F:iron ion binding"/>
    <property type="evidence" value="ECO:0007669"/>
    <property type="project" value="InterPro"/>
</dbReference>
<dbReference type="EnsemblPlants" id="Kaladp0095s0547.1.v1.1">
    <property type="protein sequence ID" value="Kaladp0095s0547.1.v1.1"/>
    <property type="gene ID" value="Kaladp0095s0547.v1.1"/>
</dbReference>
<dbReference type="OMA" id="MIASKIM"/>
<evidence type="ECO:0000256" key="5">
    <source>
        <dbReference type="ARBA" id="ARBA00022723"/>
    </source>
</evidence>
<dbReference type="InterPro" id="IPR036396">
    <property type="entry name" value="Cyt_P450_sf"/>
</dbReference>
<dbReference type="PRINTS" id="PR00463">
    <property type="entry name" value="EP450I"/>
</dbReference>
<evidence type="ECO:0000256" key="4">
    <source>
        <dbReference type="ARBA" id="ARBA00022692"/>
    </source>
</evidence>
<keyword evidence="12" id="KW-1185">Reference proteome</keyword>
<dbReference type="FunFam" id="1.10.630.10:FF:000022">
    <property type="entry name" value="Taxadiene 5-alpha hydroxylase"/>
    <property type="match status" value="1"/>
</dbReference>
<keyword evidence="5 9" id="KW-0479">Metal-binding</keyword>
<dbReference type="PANTHER" id="PTHR24286">
    <property type="entry name" value="CYTOCHROME P450 26"/>
    <property type="match status" value="1"/>
</dbReference>
<comment type="subcellular location">
    <subcellularLocation>
        <location evidence="2">Membrane</location>
        <topology evidence="2">Single-pass membrane protein</topology>
    </subcellularLocation>
</comment>
<evidence type="ECO:0008006" key="13">
    <source>
        <dbReference type="Google" id="ProtNLM"/>
    </source>
</evidence>
<dbReference type="GO" id="GO:0004497">
    <property type="term" value="F:monooxygenase activity"/>
    <property type="evidence" value="ECO:0007669"/>
    <property type="project" value="UniProtKB-KW"/>
</dbReference>
<dbReference type="CDD" id="cd11043">
    <property type="entry name" value="CYP90-like"/>
    <property type="match status" value="1"/>
</dbReference>
<dbReference type="GO" id="GO:0016705">
    <property type="term" value="F:oxidoreductase activity, acting on paired donors, with incorporation or reduction of molecular oxygen"/>
    <property type="evidence" value="ECO:0007669"/>
    <property type="project" value="InterPro"/>
</dbReference>
<comment type="cofactor">
    <cofactor evidence="1 9">
        <name>heme</name>
        <dbReference type="ChEBI" id="CHEBI:30413"/>
    </cofactor>
</comment>
<evidence type="ECO:0000256" key="6">
    <source>
        <dbReference type="ARBA" id="ARBA00022989"/>
    </source>
</evidence>
<reference evidence="11" key="1">
    <citation type="submission" date="2021-01" db="UniProtKB">
        <authorList>
            <consortium name="EnsemblPlants"/>
        </authorList>
    </citation>
    <scope>IDENTIFICATION</scope>
</reference>
<dbReference type="PRINTS" id="PR00385">
    <property type="entry name" value="P450"/>
</dbReference>
<keyword evidence="10" id="KW-0503">Monooxygenase</keyword>
<dbReference type="PANTHER" id="PTHR24286:SF53">
    <property type="entry name" value="BETA-AMYRIN 28-OXIDASE-LIKE"/>
    <property type="match status" value="1"/>
</dbReference>
<name>A0A7N0V0G0_KALFE</name>
<evidence type="ECO:0000256" key="2">
    <source>
        <dbReference type="ARBA" id="ARBA00004167"/>
    </source>
</evidence>
<protein>
    <recommendedName>
        <fullName evidence="13">Cytochrome P450</fullName>
    </recommendedName>
</protein>
<dbReference type="InterPro" id="IPR001128">
    <property type="entry name" value="Cyt_P450"/>
</dbReference>
<evidence type="ECO:0000256" key="1">
    <source>
        <dbReference type="ARBA" id="ARBA00001971"/>
    </source>
</evidence>
<proteinExistence type="inferred from homology"/>
<evidence type="ECO:0000256" key="9">
    <source>
        <dbReference type="PIRSR" id="PIRSR602401-1"/>
    </source>
</evidence>
<evidence type="ECO:0000313" key="11">
    <source>
        <dbReference type="EnsemblPlants" id="Kaladp0095s0547.1.v1.1"/>
    </source>
</evidence>
<dbReference type="GO" id="GO:0016020">
    <property type="term" value="C:membrane"/>
    <property type="evidence" value="ECO:0007669"/>
    <property type="project" value="UniProtKB-SubCell"/>
</dbReference>
<dbReference type="GO" id="GO:0016125">
    <property type="term" value="P:sterol metabolic process"/>
    <property type="evidence" value="ECO:0007669"/>
    <property type="project" value="TreeGrafter"/>
</dbReference>
<keyword evidence="6" id="KW-1133">Transmembrane helix</keyword>
<sequence length="431" mass="48679">MASRNGKPEGFVQSRMARHSQDVFKSRLLGEDMAVLCGAAGNKLLFAGHNKIVTNWWPSTMKKSFMFPSTVKNSIQDESTILRSFLPAFIKPESLQHYIPIMDSLAKDHVVQEWSSRDQVQVFPMSKKYTFALACKLFLSIDDAEQVAKLAHPFSLVTAGFFCLPVNFPGTTFYKAQKGGEMIRELLLDIIVNKRAQLNLDKAALPVAPDMATRMLMSVDENGTPMHEKDISNKIIGLLIASHDTTSSAITSVFNYLAMDPHIYNQVLQEQMEVAKSKSPGELLNWEDLNKMKYSWNVACEAMRLQPPAGGAFREVISEFTFAGFTIPKGWKAYWSVHSTHKNPKYFPDPEKFDPTRFDGNGPAPYSYVPFGGGPKMCPGKEYARLEILVFIHNVVTKFKWEKLFPNEEFTYNPIPIPLKDLPVRLTPHQN</sequence>
<dbReference type="InterPro" id="IPR002401">
    <property type="entry name" value="Cyt_P450_E_grp-I"/>
</dbReference>
<dbReference type="Gramene" id="Kaladp0095s0547.1.v1.1">
    <property type="protein sequence ID" value="Kaladp0095s0547.1.v1.1"/>
    <property type="gene ID" value="Kaladp0095s0547.v1.1"/>
</dbReference>